<sequence>MMSTRRPLVEVPGIKRLAAALEESAEGLADLTAANAAAAKIVEEYAIGMCPIGETGSLLASIRSSGTKIAGYVRAGRKSTPYAQPVHWGWRERGFPEQRFLSQAAWDRENRWGAEYERALETIVDKHLTGKKF</sequence>
<evidence type="ECO:0008006" key="3">
    <source>
        <dbReference type="Google" id="ProtNLM"/>
    </source>
</evidence>
<evidence type="ECO:0000313" key="2">
    <source>
        <dbReference type="Proteomes" id="UP001589707"/>
    </source>
</evidence>
<dbReference type="Proteomes" id="UP001589707">
    <property type="component" value="Unassembled WGS sequence"/>
</dbReference>
<gene>
    <name evidence="1" type="ORF">ACFFN1_10855</name>
</gene>
<keyword evidence="2" id="KW-1185">Reference proteome</keyword>
<reference evidence="1 2" key="1">
    <citation type="submission" date="2024-09" db="EMBL/GenBank/DDBJ databases">
        <authorList>
            <person name="Sun Q."/>
            <person name="Mori K."/>
        </authorList>
    </citation>
    <scope>NUCLEOTIDE SEQUENCE [LARGE SCALE GENOMIC DNA]</scope>
    <source>
        <strain evidence="1 2">JCM 11683</strain>
    </source>
</reference>
<dbReference type="EMBL" id="JBHMAU010000067">
    <property type="protein sequence ID" value="MFB9776888.1"/>
    <property type="molecule type" value="Genomic_DNA"/>
</dbReference>
<proteinExistence type="predicted"/>
<protein>
    <recommendedName>
        <fullName evidence="3">HK97 gp10 family phage protein</fullName>
    </recommendedName>
</protein>
<evidence type="ECO:0000313" key="1">
    <source>
        <dbReference type="EMBL" id="MFB9776888.1"/>
    </source>
</evidence>
<name>A0ABV5X373_9MICO</name>
<comment type="caution">
    <text evidence="1">The sequence shown here is derived from an EMBL/GenBank/DDBJ whole genome shotgun (WGS) entry which is preliminary data.</text>
</comment>
<organism evidence="1 2">
    <name type="scientific">Brevibacterium otitidis</name>
    <dbReference type="NCBI Taxonomy" id="53364"/>
    <lineage>
        <taxon>Bacteria</taxon>
        <taxon>Bacillati</taxon>
        <taxon>Actinomycetota</taxon>
        <taxon>Actinomycetes</taxon>
        <taxon>Micrococcales</taxon>
        <taxon>Brevibacteriaceae</taxon>
        <taxon>Brevibacterium</taxon>
    </lineage>
</organism>
<accession>A0ABV5X373</accession>